<dbReference type="EMBL" id="CAADFQ010000048">
    <property type="protein sequence ID" value="VFK33568.1"/>
    <property type="molecule type" value="Genomic_DNA"/>
</dbReference>
<dbReference type="EMBL" id="CAADGH010000069">
    <property type="protein sequence ID" value="VFK76692.1"/>
    <property type="molecule type" value="Genomic_DNA"/>
</dbReference>
<evidence type="ECO:0000313" key="3">
    <source>
        <dbReference type="EMBL" id="VFK76692.1"/>
    </source>
</evidence>
<dbReference type="AlphaFoldDB" id="A0A450XWB5"/>
<evidence type="ECO:0000313" key="1">
    <source>
        <dbReference type="EMBL" id="VFK26779.1"/>
    </source>
</evidence>
<reference evidence="2" key="1">
    <citation type="submission" date="2019-02" db="EMBL/GenBank/DDBJ databases">
        <authorList>
            <person name="Gruber-Vodicka R. H."/>
            <person name="Seah K. B. B."/>
        </authorList>
    </citation>
    <scope>NUCLEOTIDE SEQUENCE</scope>
    <source>
        <strain evidence="1">BECK_BZ197</strain>
        <strain evidence="3">BECK_BZ198</strain>
        <strain evidence="2">BECK_BZ199</strain>
    </source>
</reference>
<name>A0A450XWB5_9GAMM</name>
<sequence>MNSLATPLPVGFFRLPIGHFLWGPFSLFTLNGKFAADVHGVKVMMAIPLSFPAQLR</sequence>
<accession>A0A450XWB5</accession>
<gene>
    <name evidence="1" type="ORF">BECKMB1821G_GA0114241_10234</name>
    <name evidence="3" type="ORF">BECKMB1821H_GA0114242_106910</name>
    <name evidence="2" type="ORF">BECKMB1821I_GA0114274_104813</name>
</gene>
<dbReference type="EMBL" id="CAADFO010000023">
    <property type="protein sequence ID" value="VFK26779.1"/>
    <property type="molecule type" value="Genomic_DNA"/>
</dbReference>
<evidence type="ECO:0000313" key="2">
    <source>
        <dbReference type="EMBL" id="VFK33568.1"/>
    </source>
</evidence>
<protein>
    <submittedName>
        <fullName evidence="2">Uncharacterized protein</fullName>
    </submittedName>
</protein>
<proteinExistence type="predicted"/>
<organism evidence="2">
    <name type="scientific">Candidatus Kentrum sp. MB</name>
    <dbReference type="NCBI Taxonomy" id="2138164"/>
    <lineage>
        <taxon>Bacteria</taxon>
        <taxon>Pseudomonadati</taxon>
        <taxon>Pseudomonadota</taxon>
        <taxon>Gammaproteobacteria</taxon>
        <taxon>Candidatus Kentrum</taxon>
    </lineage>
</organism>